<evidence type="ECO:0000313" key="2">
    <source>
        <dbReference type="Proteomes" id="UP000316921"/>
    </source>
</evidence>
<organism evidence="1 2">
    <name type="scientific">Engelhardtia mirabilis</name>
    <dbReference type="NCBI Taxonomy" id="2528011"/>
    <lineage>
        <taxon>Bacteria</taxon>
        <taxon>Pseudomonadati</taxon>
        <taxon>Planctomycetota</taxon>
        <taxon>Planctomycetia</taxon>
        <taxon>Planctomycetia incertae sedis</taxon>
        <taxon>Engelhardtia</taxon>
    </lineage>
</organism>
<protein>
    <submittedName>
        <fullName evidence="1">Uncharacterized protein</fullName>
    </submittedName>
</protein>
<name>A0A518BT55_9BACT</name>
<geneLocation type="plasmid" evidence="2">
    <name>ppla133_1</name>
</geneLocation>
<gene>
    <name evidence="1" type="ORF">Pla133_52810</name>
</gene>
<dbReference type="RefSeq" id="WP_419192486.1">
    <property type="nucleotide sequence ID" value="NZ_CP036288.1"/>
</dbReference>
<proteinExistence type="predicted"/>
<dbReference type="KEGG" id="pbap:Pla133_52810"/>
<sequence length="92" mass="10126">MANNKPHDTIRDGNLKATIWANQGKNGTFHTLDLTRSYRTQDGWRDTTAGFSSSELLRIARLAYIAYDEIALLRAAGSGSEEVATPDDGRRG</sequence>
<dbReference type="Proteomes" id="UP000316921">
    <property type="component" value="Plasmid pPla133_1"/>
</dbReference>
<reference evidence="1 2" key="1">
    <citation type="submission" date="2019-02" db="EMBL/GenBank/DDBJ databases">
        <title>Deep-cultivation of Planctomycetes and their phenomic and genomic characterization uncovers novel biology.</title>
        <authorList>
            <person name="Wiegand S."/>
            <person name="Jogler M."/>
            <person name="Boedeker C."/>
            <person name="Pinto D."/>
            <person name="Vollmers J."/>
            <person name="Rivas-Marin E."/>
            <person name="Kohn T."/>
            <person name="Peeters S.H."/>
            <person name="Heuer A."/>
            <person name="Rast P."/>
            <person name="Oberbeckmann S."/>
            <person name="Bunk B."/>
            <person name="Jeske O."/>
            <person name="Meyerdierks A."/>
            <person name="Storesund J.E."/>
            <person name="Kallscheuer N."/>
            <person name="Luecker S."/>
            <person name="Lage O.M."/>
            <person name="Pohl T."/>
            <person name="Merkel B.J."/>
            <person name="Hornburger P."/>
            <person name="Mueller R.-W."/>
            <person name="Bruemmer F."/>
            <person name="Labrenz M."/>
            <person name="Spormann A.M."/>
            <person name="Op den Camp H."/>
            <person name="Overmann J."/>
            <person name="Amann R."/>
            <person name="Jetten M.S.M."/>
            <person name="Mascher T."/>
            <person name="Medema M.H."/>
            <person name="Devos D.P."/>
            <person name="Kaster A.-K."/>
            <person name="Ovreas L."/>
            <person name="Rohde M."/>
            <person name="Galperin M.Y."/>
            <person name="Jogler C."/>
        </authorList>
    </citation>
    <scope>NUCLEOTIDE SEQUENCE [LARGE SCALE GENOMIC DNA]</scope>
    <source>
        <strain evidence="1 2">Pla133</strain>
        <plasmid evidence="2">ppla133_1</plasmid>
    </source>
</reference>
<evidence type="ECO:0000313" key="1">
    <source>
        <dbReference type="EMBL" id="QDU70157.1"/>
    </source>
</evidence>
<keyword evidence="1" id="KW-0614">Plasmid</keyword>
<keyword evidence="2" id="KW-1185">Reference proteome</keyword>
<dbReference type="EMBL" id="CP036288">
    <property type="protein sequence ID" value="QDU70157.1"/>
    <property type="molecule type" value="Genomic_DNA"/>
</dbReference>
<dbReference type="AlphaFoldDB" id="A0A518BT55"/>
<accession>A0A518BT55</accession>